<protein>
    <submittedName>
        <fullName evidence="6">CULLIN_2 domain-containing protein</fullName>
    </submittedName>
</protein>
<comment type="similarity">
    <text evidence="1">Belongs to the cullin family.</text>
</comment>
<feature type="domain" description="Cullin family profile" evidence="2">
    <location>
        <begin position="1"/>
        <end position="161"/>
    </location>
</feature>
<organism evidence="4 6">
    <name type="scientific">Dracunculus medinensis</name>
    <name type="common">Guinea worm</name>
    <dbReference type="NCBI Taxonomy" id="318479"/>
    <lineage>
        <taxon>Eukaryota</taxon>
        <taxon>Metazoa</taxon>
        <taxon>Ecdysozoa</taxon>
        <taxon>Nematoda</taxon>
        <taxon>Chromadorea</taxon>
        <taxon>Rhabditida</taxon>
        <taxon>Spirurina</taxon>
        <taxon>Dracunculoidea</taxon>
        <taxon>Dracunculidae</taxon>
        <taxon>Dracunculus</taxon>
    </lineage>
</organism>
<evidence type="ECO:0000313" key="3">
    <source>
        <dbReference type="EMBL" id="VDN51551.1"/>
    </source>
</evidence>
<dbReference type="EMBL" id="UYYG01000023">
    <property type="protein sequence ID" value="VDN51551.1"/>
    <property type="molecule type" value="Genomic_DNA"/>
</dbReference>
<gene>
    <name evidence="3" type="ORF">DME_LOCUS1524</name>
</gene>
<dbReference type="InterPro" id="IPR036388">
    <property type="entry name" value="WH-like_DNA-bd_sf"/>
</dbReference>
<sequence>MREMGMPAEYINKLYRMLQDIELSKDINNSFKKGIGKNKSERNDLIESVSLKVLNAGAWSRFGEKVQLQLPRELEDILPEVDEFYRKQHNGRKLQWFHHWSYGTVSFSNNVGKFDLDVTTLQLSVLFCWNDRPHDQLSFETLRIATQLAKADLSRTLSWLVAFPKMKHQILLTDCKSMNFRDFTDSTLFWLNQQFAIYKNGKDHSRGRINLIGRLQLSMEQNSQDEHDDILQLRAERIQEAIVKIMKVRKRCPSAQLQTELIELVKNVFLPSKRLFKEQIEWLIENKYIERDPNDFNVFLYVS</sequence>
<dbReference type="SUPFAM" id="SSF46785">
    <property type="entry name" value="Winged helix' DNA-binding domain"/>
    <property type="match status" value="1"/>
</dbReference>
<dbReference type="Gene3D" id="3.30.230.130">
    <property type="entry name" value="Cullin, Chain C, Domain 2"/>
    <property type="match status" value="1"/>
</dbReference>
<reference evidence="6" key="1">
    <citation type="submission" date="2017-02" db="UniProtKB">
        <authorList>
            <consortium name="WormBaseParasite"/>
        </authorList>
    </citation>
    <scope>IDENTIFICATION</scope>
</reference>
<name>A0A0N4UH99_DRAME</name>
<dbReference type="OrthoDB" id="27073at2759"/>
<reference evidence="3 5" key="2">
    <citation type="submission" date="2018-11" db="EMBL/GenBank/DDBJ databases">
        <authorList>
            <consortium name="Pathogen Informatics"/>
        </authorList>
    </citation>
    <scope>NUCLEOTIDE SEQUENCE [LARGE SCALE GENOMIC DNA]</scope>
</reference>
<evidence type="ECO:0000313" key="4">
    <source>
        <dbReference type="Proteomes" id="UP000038040"/>
    </source>
</evidence>
<dbReference type="WBParaSite" id="DME_0000691001-mRNA-1">
    <property type="protein sequence ID" value="DME_0000691001-mRNA-1"/>
    <property type="gene ID" value="DME_0000691001"/>
</dbReference>
<dbReference type="InterPro" id="IPR036317">
    <property type="entry name" value="Cullin_homology_sf"/>
</dbReference>
<proteinExistence type="inferred from homology"/>
<dbReference type="SMART" id="SM00182">
    <property type="entry name" value="CULLIN"/>
    <property type="match status" value="1"/>
</dbReference>
<dbReference type="InterPro" id="IPR016158">
    <property type="entry name" value="Cullin_homology"/>
</dbReference>
<dbReference type="SUPFAM" id="SSF75632">
    <property type="entry name" value="Cullin homology domain"/>
    <property type="match status" value="1"/>
</dbReference>
<dbReference type="Proteomes" id="UP000274756">
    <property type="component" value="Unassembled WGS sequence"/>
</dbReference>
<dbReference type="InterPro" id="IPR045093">
    <property type="entry name" value="Cullin"/>
</dbReference>
<accession>A0A0N4UH99</accession>
<keyword evidence="5" id="KW-1185">Reference proteome</keyword>
<dbReference type="Gene3D" id="1.10.10.10">
    <property type="entry name" value="Winged helix-like DNA-binding domain superfamily/Winged helix DNA-binding domain"/>
    <property type="match status" value="1"/>
</dbReference>
<evidence type="ECO:0000256" key="1">
    <source>
        <dbReference type="PROSITE-ProRule" id="PRU00330"/>
    </source>
</evidence>
<evidence type="ECO:0000313" key="6">
    <source>
        <dbReference type="WBParaSite" id="DME_0000691001-mRNA-1"/>
    </source>
</evidence>
<dbReference type="PROSITE" id="PS50069">
    <property type="entry name" value="CULLIN_2"/>
    <property type="match status" value="1"/>
</dbReference>
<evidence type="ECO:0000259" key="2">
    <source>
        <dbReference type="PROSITE" id="PS50069"/>
    </source>
</evidence>
<dbReference type="STRING" id="318479.A0A0N4UH99"/>
<dbReference type="GO" id="GO:0031625">
    <property type="term" value="F:ubiquitin protein ligase binding"/>
    <property type="evidence" value="ECO:0007669"/>
    <property type="project" value="InterPro"/>
</dbReference>
<dbReference type="GO" id="GO:0006511">
    <property type="term" value="P:ubiquitin-dependent protein catabolic process"/>
    <property type="evidence" value="ECO:0007669"/>
    <property type="project" value="InterPro"/>
</dbReference>
<dbReference type="PANTHER" id="PTHR11932">
    <property type="entry name" value="CULLIN"/>
    <property type="match status" value="1"/>
</dbReference>
<dbReference type="FunFam" id="3.30.230.130:FF:000004">
    <property type="entry name" value="Cullin 5"/>
    <property type="match status" value="1"/>
</dbReference>
<dbReference type="Proteomes" id="UP000038040">
    <property type="component" value="Unplaced"/>
</dbReference>
<dbReference type="InterPro" id="IPR059120">
    <property type="entry name" value="Cullin-like_AB"/>
</dbReference>
<dbReference type="Pfam" id="PF10557">
    <property type="entry name" value="Cullin_Nedd8"/>
    <property type="match status" value="1"/>
</dbReference>
<dbReference type="SMART" id="SM00884">
    <property type="entry name" value="Cullin_Nedd8"/>
    <property type="match status" value="1"/>
</dbReference>
<dbReference type="InterPro" id="IPR036390">
    <property type="entry name" value="WH_DNA-bd_sf"/>
</dbReference>
<dbReference type="Pfam" id="PF26557">
    <property type="entry name" value="Cullin_AB"/>
    <property type="match status" value="1"/>
</dbReference>
<dbReference type="InterPro" id="IPR019559">
    <property type="entry name" value="Cullin_neddylation_domain"/>
</dbReference>
<evidence type="ECO:0000313" key="5">
    <source>
        <dbReference type="Proteomes" id="UP000274756"/>
    </source>
</evidence>
<dbReference type="AlphaFoldDB" id="A0A0N4UH99"/>